<protein>
    <recommendedName>
        <fullName evidence="5">Pectinesterase inhibitor domain-containing protein</fullName>
    </recommendedName>
</protein>
<dbReference type="AlphaFoldDB" id="A0A6A2X908"/>
<evidence type="ECO:0000313" key="6">
    <source>
        <dbReference type="EMBL" id="KAE8663705.1"/>
    </source>
</evidence>
<feature type="signal peptide" evidence="4">
    <location>
        <begin position="1"/>
        <end position="35"/>
    </location>
</feature>
<dbReference type="GO" id="GO:0004857">
    <property type="term" value="F:enzyme inhibitor activity"/>
    <property type="evidence" value="ECO:0007669"/>
    <property type="project" value="InterPro"/>
</dbReference>
<keyword evidence="2" id="KW-1015">Disulfide bond</keyword>
<dbReference type="EMBL" id="VEPZ02001668">
    <property type="protein sequence ID" value="KAE8663705.1"/>
    <property type="molecule type" value="Genomic_DNA"/>
</dbReference>
<comment type="caution">
    <text evidence="6">The sequence shown here is derived from an EMBL/GenBank/DDBJ whole genome shotgun (WGS) entry which is preliminary data.</text>
</comment>
<dbReference type="PANTHER" id="PTHR36710:SF18">
    <property type="entry name" value="PECTINESTERASE INHIBITOR 5-RELATED"/>
    <property type="match status" value="1"/>
</dbReference>
<dbReference type="Proteomes" id="UP000436088">
    <property type="component" value="Unassembled WGS sequence"/>
</dbReference>
<keyword evidence="7" id="KW-1185">Reference proteome</keyword>
<evidence type="ECO:0000313" key="7">
    <source>
        <dbReference type="Proteomes" id="UP000436088"/>
    </source>
</evidence>
<feature type="chain" id="PRO_5025490758" description="Pectinesterase inhibitor domain-containing protein" evidence="4">
    <location>
        <begin position="36"/>
        <end position="189"/>
    </location>
</feature>
<reference evidence="6" key="1">
    <citation type="submission" date="2019-09" db="EMBL/GenBank/DDBJ databases">
        <title>Draft genome information of white flower Hibiscus syriacus.</title>
        <authorList>
            <person name="Kim Y.-M."/>
        </authorList>
    </citation>
    <scope>NUCLEOTIDE SEQUENCE [LARGE SCALE GENOMIC DNA]</scope>
    <source>
        <strain evidence="6">YM2019G1</strain>
    </source>
</reference>
<evidence type="ECO:0000256" key="4">
    <source>
        <dbReference type="SAM" id="SignalP"/>
    </source>
</evidence>
<comment type="similarity">
    <text evidence="3">Belongs to the PMEI family.</text>
</comment>
<dbReference type="SMART" id="SM00856">
    <property type="entry name" value="PMEI"/>
    <property type="match status" value="1"/>
</dbReference>
<proteinExistence type="inferred from homology"/>
<evidence type="ECO:0000256" key="1">
    <source>
        <dbReference type="ARBA" id="ARBA00022729"/>
    </source>
</evidence>
<feature type="domain" description="Pectinesterase inhibitor" evidence="5">
    <location>
        <begin position="37"/>
        <end position="184"/>
    </location>
</feature>
<evidence type="ECO:0000259" key="5">
    <source>
        <dbReference type="SMART" id="SM00856"/>
    </source>
</evidence>
<evidence type="ECO:0000256" key="3">
    <source>
        <dbReference type="ARBA" id="ARBA00038471"/>
    </source>
</evidence>
<organism evidence="6 7">
    <name type="scientific">Hibiscus syriacus</name>
    <name type="common">Rose of Sharon</name>
    <dbReference type="NCBI Taxonomy" id="106335"/>
    <lineage>
        <taxon>Eukaryota</taxon>
        <taxon>Viridiplantae</taxon>
        <taxon>Streptophyta</taxon>
        <taxon>Embryophyta</taxon>
        <taxon>Tracheophyta</taxon>
        <taxon>Spermatophyta</taxon>
        <taxon>Magnoliopsida</taxon>
        <taxon>eudicotyledons</taxon>
        <taxon>Gunneridae</taxon>
        <taxon>Pentapetalae</taxon>
        <taxon>rosids</taxon>
        <taxon>malvids</taxon>
        <taxon>Malvales</taxon>
        <taxon>Malvaceae</taxon>
        <taxon>Malvoideae</taxon>
        <taxon>Hibiscus</taxon>
    </lineage>
</organism>
<dbReference type="InterPro" id="IPR006501">
    <property type="entry name" value="Pectinesterase_inhib_dom"/>
</dbReference>
<dbReference type="Gene3D" id="1.20.140.40">
    <property type="entry name" value="Invertase/pectin methylesterase inhibitor family protein"/>
    <property type="match status" value="1"/>
</dbReference>
<keyword evidence="1 4" id="KW-0732">Signal</keyword>
<name>A0A6A2X908_HIBSY</name>
<dbReference type="PANTHER" id="PTHR36710">
    <property type="entry name" value="PECTINESTERASE INHIBITOR-LIKE"/>
    <property type="match status" value="1"/>
</dbReference>
<dbReference type="NCBIfam" id="TIGR01614">
    <property type="entry name" value="PME_inhib"/>
    <property type="match status" value="1"/>
</dbReference>
<dbReference type="SUPFAM" id="SSF101148">
    <property type="entry name" value="Plant invertase/pectin methylesterase inhibitor"/>
    <property type="match status" value="1"/>
</dbReference>
<evidence type="ECO:0000256" key="2">
    <source>
        <dbReference type="ARBA" id="ARBA00023157"/>
    </source>
</evidence>
<gene>
    <name evidence="6" type="ORF">F3Y22_tig00112921pilonHSYRG00047</name>
</gene>
<sequence length="189" mass="21414">MECFKYTNEVFFFITVTQIFLLVLLLSASKSTVEADGDKTIITKLCDETLEPKVCLNCVLSDTSRETSNVSDMTHSILFCMYSQTTYAHATADHLFQTTAAVVLKEVFRVCKDVMFSASNTLWDGLTKMEASDYKKAHVSVRLAHADLFQCDFAFMKHGKVLIPSELLNYMVEAKRLFDVAQIMFLLLD</sequence>
<dbReference type="InterPro" id="IPR052421">
    <property type="entry name" value="PCW_Enzyme_Inhibitor"/>
</dbReference>
<accession>A0A6A2X908</accession>
<dbReference type="InterPro" id="IPR035513">
    <property type="entry name" value="Invertase/methylesterase_inhib"/>
</dbReference>